<reference evidence="2 3" key="1">
    <citation type="submission" date="2019-02" db="EMBL/GenBank/DDBJ databases">
        <title>Marinobacter halodurans sp. nov., a marine bacterium isolated from sea tidal flat.</title>
        <authorList>
            <person name="Yoo Y."/>
            <person name="Lee D.W."/>
            <person name="Kim B.S."/>
            <person name="Kim J.-J."/>
        </authorList>
    </citation>
    <scope>NUCLEOTIDE SEQUENCE [LARGE SCALE GENOMIC DNA]</scope>
    <source>
        <strain evidence="2 3">YJ-S3-2</strain>
    </source>
</reference>
<name>A0ABY1ZKV1_9GAMM</name>
<dbReference type="SUPFAM" id="SSF55729">
    <property type="entry name" value="Acyl-CoA N-acyltransferases (Nat)"/>
    <property type="match status" value="1"/>
</dbReference>
<evidence type="ECO:0000313" key="2">
    <source>
        <dbReference type="EMBL" id="TBW51291.1"/>
    </source>
</evidence>
<dbReference type="InterPro" id="IPR016181">
    <property type="entry name" value="Acyl_CoA_acyltransferase"/>
</dbReference>
<evidence type="ECO:0000259" key="1">
    <source>
        <dbReference type="PROSITE" id="PS51186"/>
    </source>
</evidence>
<dbReference type="Proteomes" id="UP000313645">
    <property type="component" value="Unassembled WGS sequence"/>
</dbReference>
<keyword evidence="3" id="KW-1185">Reference proteome</keyword>
<protein>
    <submittedName>
        <fullName evidence="2">GNAT family N-acetyltransferase</fullName>
    </submittedName>
</protein>
<dbReference type="CDD" id="cd04301">
    <property type="entry name" value="NAT_SF"/>
    <property type="match status" value="1"/>
</dbReference>
<proteinExistence type="predicted"/>
<accession>A0ABY1ZKV1</accession>
<dbReference type="Gene3D" id="3.40.630.30">
    <property type="match status" value="1"/>
</dbReference>
<sequence>MRGIGRSVIRSRGKCRTTYTRRYRGSVVRLVVATERDRSFAEGLAVRNMEPYYREHGLQWDPDRFRDNWAGATNYILECDGSQAGFVSLVLEEQWAYIRDLQLAPGHQGQGLGTWTLRQVERLSRERGRFRLRLRTFRSNPAIALYERLGFGIMVSGEVVVGMEKVLAGPGDGDTPASCRREPSCEH</sequence>
<gene>
    <name evidence="2" type="ORF">EZI54_17370</name>
</gene>
<dbReference type="InterPro" id="IPR000182">
    <property type="entry name" value="GNAT_dom"/>
</dbReference>
<dbReference type="EMBL" id="SJDL01000031">
    <property type="protein sequence ID" value="TBW51291.1"/>
    <property type="molecule type" value="Genomic_DNA"/>
</dbReference>
<organism evidence="2 3">
    <name type="scientific">Marinobacter halodurans</name>
    <dbReference type="NCBI Taxonomy" id="2528979"/>
    <lineage>
        <taxon>Bacteria</taxon>
        <taxon>Pseudomonadati</taxon>
        <taxon>Pseudomonadota</taxon>
        <taxon>Gammaproteobacteria</taxon>
        <taxon>Pseudomonadales</taxon>
        <taxon>Marinobacteraceae</taxon>
        <taxon>Marinobacter</taxon>
    </lineage>
</organism>
<comment type="caution">
    <text evidence="2">The sequence shown here is derived from an EMBL/GenBank/DDBJ whole genome shotgun (WGS) entry which is preliminary data.</text>
</comment>
<feature type="domain" description="N-acetyltransferase" evidence="1">
    <location>
        <begin position="28"/>
        <end position="168"/>
    </location>
</feature>
<dbReference type="PROSITE" id="PS51186">
    <property type="entry name" value="GNAT"/>
    <property type="match status" value="1"/>
</dbReference>
<dbReference type="Pfam" id="PF00583">
    <property type="entry name" value="Acetyltransf_1"/>
    <property type="match status" value="1"/>
</dbReference>
<evidence type="ECO:0000313" key="3">
    <source>
        <dbReference type="Proteomes" id="UP000313645"/>
    </source>
</evidence>